<keyword evidence="4" id="KW-0249">Electron transport</keyword>
<dbReference type="EMBL" id="PYAW01000002">
    <property type="protein sequence ID" value="PSL47868.1"/>
    <property type="molecule type" value="Genomic_DNA"/>
</dbReference>
<dbReference type="PANTHER" id="PTHR47627:SF1">
    <property type="entry name" value="RUBREDOXIN-1-RELATED"/>
    <property type="match status" value="1"/>
</dbReference>
<organism evidence="7 8">
    <name type="scientific">Chitinophaga niastensis</name>
    <dbReference type="NCBI Taxonomy" id="536980"/>
    <lineage>
        <taxon>Bacteria</taxon>
        <taxon>Pseudomonadati</taxon>
        <taxon>Bacteroidota</taxon>
        <taxon>Chitinophagia</taxon>
        <taxon>Chitinophagales</taxon>
        <taxon>Chitinophagaceae</taxon>
        <taxon>Chitinophaga</taxon>
    </lineage>
</organism>
<dbReference type="GO" id="GO:0043448">
    <property type="term" value="P:alkane catabolic process"/>
    <property type="evidence" value="ECO:0007669"/>
    <property type="project" value="TreeGrafter"/>
</dbReference>
<reference evidence="7 8" key="1">
    <citation type="submission" date="2018-03" db="EMBL/GenBank/DDBJ databases">
        <title>Genomic Encyclopedia of Archaeal and Bacterial Type Strains, Phase II (KMG-II): from individual species to whole genera.</title>
        <authorList>
            <person name="Goeker M."/>
        </authorList>
    </citation>
    <scope>NUCLEOTIDE SEQUENCE [LARGE SCALE GENOMIC DNA]</scope>
    <source>
        <strain evidence="7 8">DSM 24859</strain>
    </source>
</reference>
<dbReference type="Pfam" id="PF00301">
    <property type="entry name" value="Rubredoxin"/>
    <property type="match status" value="1"/>
</dbReference>
<dbReference type="GO" id="GO:0005506">
    <property type="term" value="F:iron ion binding"/>
    <property type="evidence" value="ECO:0007669"/>
    <property type="project" value="InterPro"/>
</dbReference>
<evidence type="ECO:0000256" key="2">
    <source>
        <dbReference type="ARBA" id="ARBA00022448"/>
    </source>
</evidence>
<dbReference type="SUPFAM" id="SSF57802">
    <property type="entry name" value="Rubredoxin-like"/>
    <property type="match status" value="1"/>
</dbReference>
<dbReference type="InterPro" id="IPR024935">
    <property type="entry name" value="Rubredoxin_dom"/>
</dbReference>
<evidence type="ECO:0000256" key="4">
    <source>
        <dbReference type="ARBA" id="ARBA00022982"/>
    </source>
</evidence>
<evidence type="ECO:0000256" key="1">
    <source>
        <dbReference type="ARBA" id="ARBA00001965"/>
    </source>
</evidence>
<keyword evidence="5" id="KW-0408">Iron</keyword>
<dbReference type="Gene3D" id="2.20.28.10">
    <property type="match status" value="1"/>
</dbReference>
<dbReference type="PROSITE" id="PS50903">
    <property type="entry name" value="RUBREDOXIN_LIKE"/>
    <property type="match status" value="1"/>
</dbReference>
<protein>
    <submittedName>
        <fullName evidence="7">Rubredoxin</fullName>
    </submittedName>
</protein>
<comment type="caution">
    <text evidence="7">The sequence shown here is derived from an EMBL/GenBank/DDBJ whole genome shotgun (WGS) entry which is preliminary data.</text>
</comment>
<dbReference type="InterPro" id="IPR050526">
    <property type="entry name" value="Rubredoxin_ET"/>
</dbReference>
<evidence type="ECO:0000313" key="7">
    <source>
        <dbReference type="EMBL" id="PSL47868.1"/>
    </source>
</evidence>
<dbReference type="AlphaFoldDB" id="A0A2P8HNS1"/>
<feature type="domain" description="Rubredoxin-like" evidence="6">
    <location>
        <begin position="424"/>
        <end position="475"/>
    </location>
</feature>
<dbReference type="RefSeq" id="WP_106528290.1">
    <property type="nucleotide sequence ID" value="NZ_PYAW01000002.1"/>
</dbReference>
<keyword evidence="3" id="KW-0479">Metal-binding</keyword>
<proteinExistence type="predicted"/>
<name>A0A2P8HNS1_CHINA</name>
<dbReference type="Proteomes" id="UP000240971">
    <property type="component" value="Unassembled WGS sequence"/>
</dbReference>
<dbReference type="PANTHER" id="PTHR47627">
    <property type="entry name" value="RUBREDOXIN"/>
    <property type="match status" value="1"/>
</dbReference>
<keyword evidence="8" id="KW-1185">Reference proteome</keyword>
<accession>A0A2P8HNS1</accession>
<dbReference type="GO" id="GO:0009055">
    <property type="term" value="F:electron transfer activity"/>
    <property type="evidence" value="ECO:0007669"/>
    <property type="project" value="TreeGrafter"/>
</dbReference>
<sequence>MAKHTHTLYYNFTGGIISPGHLLELLTIATAAQATHVRFGLRQQLLLDIPEKHLSQFKQDCVSQQIHLSNTPNIISSYAAAGIFIQNSWLSEGIYKDVFDLFDYTPQLKINICDSKQTFVPLFTGHINWISSPYLHYWHLYVRIPGSQQLFSWPELIYTNNIAAVSKLAETLLSNDTLPETLYTLVKQTLPYISRVKEKELDLPAFHLPYYEGFNKYDNNYWLGIYRRDEYFSIPFLKDVCAICLETRTGQLYTTPWKSLIIKNIDVIHRPLWDYVLGKHAINVRHAANELNWQVEDDCEDGLILKRHIIRYFDTEDVRTYGLCFSVRVQRPASLFGTVVIKKQENKHGSKLKYMQRYDILYTADYNANSSQLLLYREGVSKEHLGPYIVALCKAFYEQKSEADVLQNYVTEQQSLISITVPERQVYQCRQCFTVYDEMTGDVEQQVTPGTLFTALPADYCCSVCASPLDEFVAINEGALSV</sequence>
<evidence type="ECO:0000313" key="8">
    <source>
        <dbReference type="Proteomes" id="UP000240971"/>
    </source>
</evidence>
<dbReference type="InterPro" id="IPR024934">
    <property type="entry name" value="Rubredoxin-like_dom"/>
</dbReference>
<gene>
    <name evidence="7" type="ORF">CLV51_102728</name>
</gene>
<dbReference type="OrthoDB" id="9758182at2"/>
<evidence type="ECO:0000256" key="3">
    <source>
        <dbReference type="ARBA" id="ARBA00022723"/>
    </source>
</evidence>
<keyword evidence="2" id="KW-0813">Transport</keyword>
<dbReference type="CDD" id="cd00730">
    <property type="entry name" value="rubredoxin"/>
    <property type="match status" value="1"/>
</dbReference>
<evidence type="ECO:0000256" key="5">
    <source>
        <dbReference type="ARBA" id="ARBA00023004"/>
    </source>
</evidence>
<evidence type="ECO:0000259" key="6">
    <source>
        <dbReference type="PROSITE" id="PS50903"/>
    </source>
</evidence>
<comment type="cofactor">
    <cofactor evidence="1">
        <name>Fe(3+)</name>
        <dbReference type="ChEBI" id="CHEBI:29034"/>
    </cofactor>
</comment>